<dbReference type="AlphaFoldDB" id="A0AA95B5D9"/>
<reference evidence="3 4" key="1">
    <citation type="submission" date="2019-08" db="EMBL/GenBank/DDBJ databases">
        <title>Bacillus genomes from the desert of Cuatro Cienegas, Coahuila.</title>
        <authorList>
            <person name="Olmedo-Alvarez G."/>
        </authorList>
    </citation>
    <scope>NUCLEOTIDE SEQUENCE [LARGE SCALE GENOMIC DNA]</scope>
    <source>
        <strain evidence="3 4">CH88_3T</strain>
    </source>
</reference>
<dbReference type="Proteomes" id="UP000323393">
    <property type="component" value="Unassembled WGS sequence"/>
</dbReference>
<dbReference type="GO" id="GO:0008168">
    <property type="term" value="F:methyltransferase activity"/>
    <property type="evidence" value="ECO:0007669"/>
    <property type="project" value="UniProtKB-KW"/>
</dbReference>
<dbReference type="SUPFAM" id="SSF53335">
    <property type="entry name" value="S-adenosyl-L-methionine-dependent methyltransferases"/>
    <property type="match status" value="1"/>
</dbReference>
<proteinExistence type="predicted"/>
<dbReference type="RefSeq" id="WP_148966825.1">
    <property type="nucleotide sequence ID" value="NZ_VTEU01000009.1"/>
</dbReference>
<dbReference type="GO" id="GO:0032259">
    <property type="term" value="P:methylation"/>
    <property type="evidence" value="ECO:0007669"/>
    <property type="project" value="UniProtKB-KW"/>
</dbReference>
<keyword evidence="3" id="KW-0489">Methyltransferase</keyword>
<dbReference type="Gene3D" id="2.20.25.110">
    <property type="entry name" value="S-adenosyl-L-methionine-dependent methyltransferases"/>
    <property type="match status" value="1"/>
</dbReference>
<protein>
    <submittedName>
        <fullName evidence="3">Class I SAM-dependent methyltransferase</fullName>
    </submittedName>
</protein>
<dbReference type="InterPro" id="IPR041698">
    <property type="entry name" value="Methyltransf_25"/>
</dbReference>
<feature type="domain" description="Methyltransferase" evidence="2">
    <location>
        <begin position="42"/>
        <end position="137"/>
    </location>
</feature>
<evidence type="ECO:0000256" key="1">
    <source>
        <dbReference type="ARBA" id="ARBA00022679"/>
    </source>
</evidence>
<name>A0AA95B5D9_9BACI</name>
<evidence type="ECO:0000313" key="4">
    <source>
        <dbReference type="Proteomes" id="UP000323393"/>
    </source>
</evidence>
<accession>A0AA95B5D9</accession>
<organism evidence="3 4">
    <name type="scientific">Sutcliffiella horikoshii</name>
    <dbReference type="NCBI Taxonomy" id="79883"/>
    <lineage>
        <taxon>Bacteria</taxon>
        <taxon>Bacillati</taxon>
        <taxon>Bacillota</taxon>
        <taxon>Bacilli</taxon>
        <taxon>Bacillales</taxon>
        <taxon>Bacillaceae</taxon>
        <taxon>Sutcliffiella</taxon>
    </lineage>
</organism>
<comment type="caution">
    <text evidence="3">The sequence shown here is derived from an EMBL/GenBank/DDBJ whole genome shotgun (WGS) entry which is preliminary data.</text>
</comment>
<dbReference type="Gene3D" id="3.40.50.150">
    <property type="entry name" value="Vaccinia Virus protein VP39"/>
    <property type="match status" value="1"/>
</dbReference>
<dbReference type="InterPro" id="IPR029063">
    <property type="entry name" value="SAM-dependent_MTases_sf"/>
</dbReference>
<keyword evidence="1" id="KW-0808">Transferase</keyword>
<evidence type="ECO:0000259" key="2">
    <source>
        <dbReference type="Pfam" id="PF13649"/>
    </source>
</evidence>
<dbReference type="Pfam" id="PF13649">
    <property type="entry name" value="Methyltransf_25"/>
    <property type="match status" value="1"/>
</dbReference>
<dbReference type="CDD" id="cd02440">
    <property type="entry name" value="AdoMet_MTases"/>
    <property type="match status" value="1"/>
</dbReference>
<sequence>MNNIFSNNLEKYEDANEYDRKHENFLVDLPLILEWAPKDSPIIELACGTGRLTIPLAEQGHEMIGVDIHAGMLERAKAKAIDKNLPIQWYLQDCTQLSLTKSTKLMFMSGNSFQHFLTNEVQDALFQSVHRHLEAGGIFIFDTRNPIMEDLSKVDEYEEHFTHSSGILVAEYHKETYQPMTQILHCETERRFFNGTLIESIEKDRILLRYVFPLEMRRLLNEHGFKVLHEYGDWNKSLLTANSPQMVYVCQKKGSS</sequence>
<evidence type="ECO:0000313" key="3">
    <source>
        <dbReference type="EMBL" id="TYS55888.1"/>
    </source>
</evidence>
<dbReference type="EMBL" id="VTEU01000009">
    <property type="protein sequence ID" value="TYS55888.1"/>
    <property type="molecule type" value="Genomic_DNA"/>
</dbReference>
<dbReference type="PANTHER" id="PTHR43861">
    <property type="entry name" value="TRANS-ACONITATE 2-METHYLTRANSFERASE-RELATED"/>
    <property type="match status" value="1"/>
</dbReference>
<gene>
    <name evidence="3" type="ORF">FZC74_17670</name>
</gene>